<protein>
    <recommendedName>
        <fullName evidence="3">Thioredoxin domain-containing protein</fullName>
    </recommendedName>
</protein>
<dbReference type="GO" id="GO:0016209">
    <property type="term" value="F:antioxidant activity"/>
    <property type="evidence" value="ECO:0007669"/>
    <property type="project" value="InterPro"/>
</dbReference>
<reference evidence="4" key="1">
    <citation type="journal article" date="2014" name="Int. J. Syst. Evol. Microbiol.">
        <title>Complete genome sequence of Corynebacterium casei LMG S-19264T (=DSM 44701T), isolated from a smear-ripened cheese.</title>
        <authorList>
            <consortium name="US DOE Joint Genome Institute (JGI-PGF)"/>
            <person name="Walter F."/>
            <person name="Albersmeier A."/>
            <person name="Kalinowski J."/>
            <person name="Ruckert C."/>
        </authorList>
    </citation>
    <scope>NUCLEOTIDE SEQUENCE</scope>
    <source>
        <strain evidence="4">VKM B-2789</strain>
    </source>
</reference>
<accession>A0A9W6K4N2</accession>
<evidence type="ECO:0000256" key="1">
    <source>
        <dbReference type="ARBA" id="ARBA00023284"/>
    </source>
</evidence>
<dbReference type="InterPro" id="IPR000866">
    <property type="entry name" value="AhpC/TSA"/>
</dbReference>
<evidence type="ECO:0000259" key="3">
    <source>
        <dbReference type="PROSITE" id="PS51352"/>
    </source>
</evidence>
<evidence type="ECO:0000313" key="5">
    <source>
        <dbReference type="Proteomes" id="UP001143330"/>
    </source>
</evidence>
<dbReference type="Pfam" id="PF00578">
    <property type="entry name" value="AhpC-TSA"/>
    <property type="match status" value="1"/>
</dbReference>
<keyword evidence="2" id="KW-0732">Signal</keyword>
<organism evidence="4 5">
    <name type="scientific">Ancylobacter defluvii</name>
    <dbReference type="NCBI Taxonomy" id="1282440"/>
    <lineage>
        <taxon>Bacteria</taxon>
        <taxon>Pseudomonadati</taxon>
        <taxon>Pseudomonadota</taxon>
        <taxon>Alphaproteobacteria</taxon>
        <taxon>Hyphomicrobiales</taxon>
        <taxon>Xanthobacteraceae</taxon>
        <taxon>Ancylobacter</taxon>
    </lineage>
</organism>
<dbReference type="PANTHER" id="PTHR42852">
    <property type="entry name" value="THIOL:DISULFIDE INTERCHANGE PROTEIN DSBE"/>
    <property type="match status" value="1"/>
</dbReference>
<proteinExistence type="predicted"/>
<dbReference type="Gene3D" id="3.40.30.10">
    <property type="entry name" value="Glutaredoxin"/>
    <property type="match status" value="1"/>
</dbReference>
<reference evidence="4" key="2">
    <citation type="submission" date="2023-01" db="EMBL/GenBank/DDBJ databases">
        <authorList>
            <person name="Sun Q."/>
            <person name="Evtushenko L."/>
        </authorList>
    </citation>
    <scope>NUCLEOTIDE SEQUENCE</scope>
    <source>
        <strain evidence="4">VKM B-2789</strain>
    </source>
</reference>
<keyword evidence="1" id="KW-0676">Redox-active center</keyword>
<gene>
    <name evidence="4" type="ORF">GCM10017653_49880</name>
</gene>
<evidence type="ECO:0000256" key="2">
    <source>
        <dbReference type="SAM" id="SignalP"/>
    </source>
</evidence>
<keyword evidence="5" id="KW-1185">Reference proteome</keyword>
<sequence>MLDSSAPACRGSASPLLPALLLALASFSIDASAQLRAEPAFAPGAAAPPLALASLDHGPQSLAALHGRPVIVHFFATWCEPCREEMAGLRRLAGRLAEMPPKNRPAILAIDVGEPATRIRRFLAQEVAGGPLPFPILIDEDRAAMKAWKVAFLPTSHVLGADHTLRFSATGPVDWDDARVPAALDGLLAAATPTAAFTLPALPDNSGSPQQ</sequence>
<dbReference type="AlphaFoldDB" id="A0A9W6K4N2"/>
<dbReference type="CDD" id="cd02966">
    <property type="entry name" value="TlpA_like_family"/>
    <property type="match status" value="1"/>
</dbReference>
<name>A0A9W6K4N2_9HYPH</name>
<dbReference type="EMBL" id="BSFM01000023">
    <property type="protein sequence ID" value="GLK86918.1"/>
    <property type="molecule type" value="Genomic_DNA"/>
</dbReference>
<feature type="signal peptide" evidence="2">
    <location>
        <begin position="1"/>
        <end position="33"/>
    </location>
</feature>
<feature type="chain" id="PRO_5040945108" description="Thioredoxin domain-containing protein" evidence="2">
    <location>
        <begin position="34"/>
        <end position="211"/>
    </location>
</feature>
<dbReference type="GO" id="GO:0015036">
    <property type="term" value="F:disulfide oxidoreductase activity"/>
    <property type="evidence" value="ECO:0007669"/>
    <property type="project" value="UniProtKB-ARBA"/>
</dbReference>
<dbReference type="PROSITE" id="PS00194">
    <property type="entry name" value="THIOREDOXIN_1"/>
    <property type="match status" value="1"/>
</dbReference>
<dbReference type="InterPro" id="IPR050553">
    <property type="entry name" value="Thioredoxin_ResA/DsbE_sf"/>
</dbReference>
<dbReference type="InterPro" id="IPR036249">
    <property type="entry name" value="Thioredoxin-like_sf"/>
</dbReference>
<dbReference type="SUPFAM" id="SSF52833">
    <property type="entry name" value="Thioredoxin-like"/>
    <property type="match status" value="1"/>
</dbReference>
<dbReference type="InterPro" id="IPR017937">
    <property type="entry name" value="Thioredoxin_CS"/>
</dbReference>
<dbReference type="InterPro" id="IPR013766">
    <property type="entry name" value="Thioredoxin_domain"/>
</dbReference>
<feature type="domain" description="Thioredoxin" evidence="3">
    <location>
        <begin position="41"/>
        <end position="189"/>
    </location>
</feature>
<evidence type="ECO:0000313" key="4">
    <source>
        <dbReference type="EMBL" id="GLK86918.1"/>
    </source>
</evidence>
<dbReference type="Proteomes" id="UP001143330">
    <property type="component" value="Unassembled WGS sequence"/>
</dbReference>
<dbReference type="PANTHER" id="PTHR42852:SF18">
    <property type="entry name" value="CHROMOSOME UNDETERMINED SCAFFOLD_47, WHOLE GENOME SHOTGUN SEQUENCE"/>
    <property type="match status" value="1"/>
</dbReference>
<comment type="caution">
    <text evidence="4">The sequence shown here is derived from an EMBL/GenBank/DDBJ whole genome shotgun (WGS) entry which is preliminary data.</text>
</comment>
<dbReference type="PROSITE" id="PS51352">
    <property type="entry name" value="THIOREDOXIN_2"/>
    <property type="match status" value="1"/>
</dbReference>